<feature type="binding site" description="axial binding residue" evidence="4">
    <location>
        <position position="381"/>
    </location>
    <ligand>
        <name>heme b</name>
        <dbReference type="ChEBI" id="CHEBI:60344"/>
    </ligand>
    <ligandPart>
        <name>Fe</name>
        <dbReference type="ChEBI" id="CHEBI:18248"/>
    </ligandPart>
</feature>
<organism evidence="7 8">
    <name type="scientific">Funneliformis geosporum</name>
    <dbReference type="NCBI Taxonomy" id="1117311"/>
    <lineage>
        <taxon>Eukaryota</taxon>
        <taxon>Fungi</taxon>
        <taxon>Fungi incertae sedis</taxon>
        <taxon>Mucoromycota</taxon>
        <taxon>Glomeromycotina</taxon>
        <taxon>Glomeromycetes</taxon>
        <taxon>Glomerales</taxon>
        <taxon>Glomeraceae</taxon>
        <taxon>Funneliformis</taxon>
    </lineage>
</organism>
<dbReference type="GO" id="GO:0006979">
    <property type="term" value="P:response to oxidative stress"/>
    <property type="evidence" value="ECO:0007669"/>
    <property type="project" value="InterPro"/>
</dbReference>
<evidence type="ECO:0000256" key="6">
    <source>
        <dbReference type="SAM" id="SignalP"/>
    </source>
</evidence>
<dbReference type="AlphaFoldDB" id="A0A9W4WT84"/>
<dbReference type="PROSITE" id="PS50292">
    <property type="entry name" value="PEROXIDASE_3"/>
    <property type="match status" value="1"/>
</dbReference>
<comment type="subcellular location">
    <subcellularLocation>
        <location evidence="1">Secreted</location>
    </subcellularLocation>
</comment>
<dbReference type="GO" id="GO:0046872">
    <property type="term" value="F:metal ion binding"/>
    <property type="evidence" value="ECO:0007669"/>
    <property type="project" value="UniProtKB-KW"/>
</dbReference>
<evidence type="ECO:0000256" key="5">
    <source>
        <dbReference type="SAM" id="MobiDB-lite"/>
    </source>
</evidence>
<evidence type="ECO:0000256" key="2">
    <source>
        <dbReference type="ARBA" id="ARBA00022525"/>
    </source>
</evidence>
<feature type="region of interest" description="Disordered" evidence="5">
    <location>
        <begin position="635"/>
        <end position="693"/>
    </location>
</feature>
<keyword evidence="4" id="KW-0408">Iron</keyword>
<comment type="caution">
    <text evidence="7">The sequence shown here is derived from an EMBL/GenBank/DDBJ whole genome shotgun (WGS) entry which is preliminary data.</text>
</comment>
<dbReference type="InterPro" id="IPR010255">
    <property type="entry name" value="Haem_peroxidase_sf"/>
</dbReference>
<protein>
    <submittedName>
        <fullName evidence="7">11976_t:CDS:1</fullName>
    </submittedName>
</protein>
<keyword evidence="4" id="KW-0349">Heme</keyword>
<keyword evidence="3" id="KW-0325">Glycoprotein</keyword>
<dbReference type="PANTHER" id="PTHR11475">
    <property type="entry name" value="OXIDASE/PEROXIDASE"/>
    <property type="match status" value="1"/>
</dbReference>
<reference evidence="7" key="1">
    <citation type="submission" date="2022-08" db="EMBL/GenBank/DDBJ databases">
        <authorList>
            <person name="Kallberg Y."/>
            <person name="Tangrot J."/>
            <person name="Rosling A."/>
        </authorList>
    </citation>
    <scope>NUCLEOTIDE SEQUENCE</scope>
    <source>
        <strain evidence="7">Wild A</strain>
    </source>
</reference>
<keyword evidence="8" id="KW-1185">Reference proteome</keyword>
<dbReference type="Proteomes" id="UP001153678">
    <property type="component" value="Unassembled WGS sequence"/>
</dbReference>
<dbReference type="PROSITE" id="PS51257">
    <property type="entry name" value="PROKAR_LIPOPROTEIN"/>
    <property type="match status" value="1"/>
</dbReference>
<feature type="compositionally biased region" description="Basic and acidic residues" evidence="5">
    <location>
        <begin position="650"/>
        <end position="680"/>
    </location>
</feature>
<dbReference type="OrthoDB" id="823504at2759"/>
<dbReference type="GO" id="GO:0004601">
    <property type="term" value="F:peroxidase activity"/>
    <property type="evidence" value="ECO:0007669"/>
    <property type="project" value="InterPro"/>
</dbReference>
<accession>A0A9W4WT84</accession>
<feature type="chain" id="PRO_5040828935" evidence="6">
    <location>
        <begin position="26"/>
        <end position="693"/>
    </location>
</feature>
<sequence>MKLKLNYDVFVCIFISLSCFIPISTQQAAYDDGDGSILDDVAPIWTCNGTDLKTRSFSGTCNNLVHSNWGSPNRVFDRGFFEPYYEDYFTGSPISLIDTRLISNLLSDSGQPPAFTGNPLGDDVLTTTRKSVFETFFGQFINHDLEEAAVQSDVPGFVIAETSSDPVFNNQSNNVWNPNQSPFMTITLSLGRIINSTLYPVNKANSYLDLSNIYANNDDDAFKLRTRENGLLSLSDYVTNGGVYNKAILNTTVANMAPSPEETDIFPNLSSPQINVLDAMVSGDTRASENIQLAIIHTIWIREHNFQARKILQENPDLAGKDEEIYQRARRITIAEYQHVVFDEYLPAAIGFKMSPYSGYDENIYVDTTTYFSTAAFRYGHSNVRPYNIVDGCTGELIALHPDYLPQNSHPNRFFYVGRSIGVEPPPNSQLTREQLDYTPARMIALASGTGNGVDNIVASMLREPTAEFDLMISNALRHMPGIIDLFAIDIARGRLNGLQPYNVYRTAYHPAGDLYNNPACDINAAEDPVECFSVITSNASVAANLQYLYKKVNFIDPIVGMFAEDKQASTSPLPPTITNILREEFEKKRMGDRFWYEGNEFTAEEIATIKAVSMKQIIERNTNVINVQVNPFKNPGEAETLPSVGNCGKGKDPEPAKEPAKGAKGKDPKVPAKAKEQEPAKGPAKGKAPTPP</sequence>
<evidence type="ECO:0000313" key="8">
    <source>
        <dbReference type="Proteomes" id="UP001153678"/>
    </source>
</evidence>
<keyword evidence="4" id="KW-0479">Metal-binding</keyword>
<dbReference type="Gene3D" id="1.10.640.10">
    <property type="entry name" value="Haem peroxidase domain superfamily, animal type"/>
    <property type="match status" value="1"/>
</dbReference>
<evidence type="ECO:0000256" key="4">
    <source>
        <dbReference type="PIRSR" id="PIRSR619791-2"/>
    </source>
</evidence>
<dbReference type="GO" id="GO:0005576">
    <property type="term" value="C:extracellular region"/>
    <property type="evidence" value="ECO:0007669"/>
    <property type="project" value="UniProtKB-SubCell"/>
</dbReference>
<keyword evidence="6" id="KW-0732">Signal</keyword>
<gene>
    <name evidence="7" type="ORF">FWILDA_LOCUS7910</name>
</gene>
<name>A0A9W4WT84_9GLOM</name>
<feature type="compositionally biased region" description="Low complexity" evidence="5">
    <location>
        <begin position="681"/>
        <end position="693"/>
    </location>
</feature>
<dbReference type="PRINTS" id="PR00457">
    <property type="entry name" value="ANPEROXIDASE"/>
</dbReference>
<evidence type="ECO:0000256" key="1">
    <source>
        <dbReference type="ARBA" id="ARBA00004613"/>
    </source>
</evidence>
<dbReference type="EMBL" id="CAMKVN010001608">
    <property type="protein sequence ID" value="CAI2177088.1"/>
    <property type="molecule type" value="Genomic_DNA"/>
</dbReference>
<dbReference type="InterPro" id="IPR037120">
    <property type="entry name" value="Haem_peroxidase_sf_animal"/>
</dbReference>
<dbReference type="SUPFAM" id="SSF48113">
    <property type="entry name" value="Heme-dependent peroxidases"/>
    <property type="match status" value="1"/>
</dbReference>
<dbReference type="InterPro" id="IPR019791">
    <property type="entry name" value="Haem_peroxidase_animal"/>
</dbReference>
<evidence type="ECO:0000313" key="7">
    <source>
        <dbReference type="EMBL" id="CAI2177088.1"/>
    </source>
</evidence>
<proteinExistence type="predicted"/>
<keyword evidence="2" id="KW-0964">Secreted</keyword>
<evidence type="ECO:0000256" key="3">
    <source>
        <dbReference type="ARBA" id="ARBA00023180"/>
    </source>
</evidence>
<dbReference type="Pfam" id="PF03098">
    <property type="entry name" value="An_peroxidase"/>
    <property type="match status" value="1"/>
</dbReference>
<feature type="signal peptide" evidence="6">
    <location>
        <begin position="1"/>
        <end position="25"/>
    </location>
</feature>
<dbReference type="PANTHER" id="PTHR11475:SF4">
    <property type="entry name" value="CHORION PEROXIDASE"/>
    <property type="match status" value="1"/>
</dbReference>
<dbReference type="GO" id="GO:0020037">
    <property type="term" value="F:heme binding"/>
    <property type="evidence" value="ECO:0007669"/>
    <property type="project" value="InterPro"/>
</dbReference>